<dbReference type="EMBL" id="CM017877">
    <property type="protein sequence ID" value="KAG1346250.1"/>
    <property type="molecule type" value="Genomic_DNA"/>
</dbReference>
<protein>
    <submittedName>
        <fullName evidence="2">Acyl transferase 5</fullName>
    </submittedName>
</protein>
<gene>
    <name evidence="2" type="ORF">COCNU_06G000790</name>
</gene>
<dbReference type="PANTHER" id="PTHR31147">
    <property type="entry name" value="ACYL TRANSFERASE 4"/>
    <property type="match status" value="1"/>
</dbReference>
<reference evidence="2" key="2">
    <citation type="submission" date="2019-07" db="EMBL/GenBank/DDBJ databases">
        <authorList>
            <person name="Yang Y."/>
            <person name="Bocs S."/>
            <person name="Baudouin L."/>
        </authorList>
    </citation>
    <scope>NUCLEOTIDE SEQUENCE</scope>
    <source>
        <tissue evidence="2">Spear leaf of Hainan Tall coconut</tissue>
    </source>
</reference>
<dbReference type="InterPro" id="IPR050898">
    <property type="entry name" value="Plant_acyltransferase"/>
</dbReference>
<sequence>MSFFSVTKLAPTLVAPYDEPTPSGNLPLSFMDRLPASRFLVDSIHVFRNGQQPAMVIRDALSKALVSYYPVAGRLAMSNQGELEIACTRDGVWFVVASADRSLEDVNHLELPLAVPKEELLPYLSPEVEKDLIVMMQVTQFTCGGFVVGMRSSHAMFDGLGAAQFVQAIAEIAKGLAQPTIKPIWCREAIPSPPKLPSLRPLPSLAARPFVAFLLDFSLDHINETKTKFTKETGKYCSTFDILTAKVWQSRARAISLGPGADLRLGFAANARHLLHHLLPQEGGYYGNCAYPMTITAPSEKITNSSLFEVINSIREAKQSLSTKFSKWLMGDPEEDPFKVPVDHGLLCVSDWSRVGFNEVDYGWGQPIHVGPLDDNNFIASCIFLKPPAPKQGVRLITRCVVEEQLRAFQDQMVNLV</sequence>
<dbReference type="GO" id="GO:0016740">
    <property type="term" value="F:transferase activity"/>
    <property type="evidence" value="ECO:0007669"/>
    <property type="project" value="UniProtKB-KW"/>
</dbReference>
<dbReference type="Pfam" id="PF02458">
    <property type="entry name" value="Transferase"/>
    <property type="match status" value="1"/>
</dbReference>
<keyword evidence="2" id="KW-0808">Transferase</keyword>
<dbReference type="AlphaFoldDB" id="A0A8K0IAC4"/>
<evidence type="ECO:0000313" key="3">
    <source>
        <dbReference type="Proteomes" id="UP000797356"/>
    </source>
</evidence>
<keyword evidence="3" id="KW-1185">Reference proteome</keyword>
<dbReference type="OrthoDB" id="444127at2759"/>
<proteinExistence type="inferred from homology"/>
<name>A0A8K0IAC4_COCNU</name>
<dbReference type="PANTHER" id="PTHR31147:SF2">
    <property type="entry name" value="OS01G0615300 PROTEIN"/>
    <property type="match status" value="1"/>
</dbReference>
<dbReference type="InterPro" id="IPR023213">
    <property type="entry name" value="CAT-like_dom_sf"/>
</dbReference>
<dbReference type="Proteomes" id="UP000797356">
    <property type="component" value="Chromosome 6"/>
</dbReference>
<accession>A0A8K0IAC4</accession>
<evidence type="ECO:0000313" key="2">
    <source>
        <dbReference type="EMBL" id="KAG1346250.1"/>
    </source>
</evidence>
<dbReference type="Gene3D" id="3.30.559.10">
    <property type="entry name" value="Chloramphenicol acetyltransferase-like domain"/>
    <property type="match status" value="2"/>
</dbReference>
<evidence type="ECO:0000256" key="1">
    <source>
        <dbReference type="ARBA" id="ARBA00009861"/>
    </source>
</evidence>
<organism evidence="2 3">
    <name type="scientific">Cocos nucifera</name>
    <name type="common">Coconut palm</name>
    <dbReference type="NCBI Taxonomy" id="13894"/>
    <lineage>
        <taxon>Eukaryota</taxon>
        <taxon>Viridiplantae</taxon>
        <taxon>Streptophyta</taxon>
        <taxon>Embryophyta</taxon>
        <taxon>Tracheophyta</taxon>
        <taxon>Spermatophyta</taxon>
        <taxon>Magnoliopsida</taxon>
        <taxon>Liliopsida</taxon>
        <taxon>Arecaceae</taxon>
        <taxon>Arecoideae</taxon>
        <taxon>Cocoseae</taxon>
        <taxon>Attaleinae</taxon>
        <taxon>Cocos</taxon>
    </lineage>
</organism>
<comment type="similarity">
    <text evidence="1">Belongs to the plant acyltransferase family.</text>
</comment>
<comment type="caution">
    <text evidence="2">The sequence shown here is derived from an EMBL/GenBank/DDBJ whole genome shotgun (WGS) entry which is preliminary data.</text>
</comment>
<reference evidence="2" key="1">
    <citation type="journal article" date="2017" name="Gigascience">
        <title>The genome draft of coconut (Cocos nucifera).</title>
        <authorList>
            <person name="Xiao Y."/>
            <person name="Xu P."/>
            <person name="Fan H."/>
            <person name="Baudouin L."/>
            <person name="Xia W."/>
            <person name="Bocs S."/>
            <person name="Xu J."/>
            <person name="Li Q."/>
            <person name="Guo A."/>
            <person name="Zhou L."/>
            <person name="Li J."/>
            <person name="Wu Y."/>
            <person name="Ma Z."/>
            <person name="Armero A."/>
            <person name="Issali A.E."/>
            <person name="Liu N."/>
            <person name="Peng M."/>
            <person name="Yang Y."/>
        </authorList>
    </citation>
    <scope>NUCLEOTIDE SEQUENCE</scope>
    <source>
        <tissue evidence="2">Spear leaf of Hainan Tall coconut</tissue>
    </source>
</reference>